<keyword evidence="3" id="KW-1185">Reference proteome</keyword>
<evidence type="ECO:0000256" key="1">
    <source>
        <dbReference type="SAM" id="MobiDB-lite"/>
    </source>
</evidence>
<protein>
    <submittedName>
        <fullName evidence="2">Uncharacterized protein</fullName>
    </submittedName>
</protein>
<organism evidence="2 3">
    <name type="scientific">Actomonas aquatica</name>
    <dbReference type="NCBI Taxonomy" id="2866162"/>
    <lineage>
        <taxon>Bacteria</taxon>
        <taxon>Pseudomonadati</taxon>
        <taxon>Verrucomicrobiota</taxon>
        <taxon>Opitutia</taxon>
        <taxon>Opitutales</taxon>
        <taxon>Opitutaceae</taxon>
        <taxon>Actomonas</taxon>
    </lineage>
</organism>
<name>A0ABZ1CCU4_9BACT</name>
<reference evidence="2 3" key="1">
    <citation type="submission" date="2023-12" db="EMBL/GenBank/DDBJ databases">
        <title>Description of an unclassified Opitutus bacterium of Verrucomicrobiota.</title>
        <authorList>
            <person name="Zhang D.-F."/>
        </authorList>
    </citation>
    <scope>NUCLEOTIDE SEQUENCE [LARGE SCALE GENOMIC DNA]</scope>
    <source>
        <strain evidence="2 3">WL0086</strain>
    </source>
</reference>
<evidence type="ECO:0000313" key="3">
    <source>
        <dbReference type="Proteomes" id="UP000738431"/>
    </source>
</evidence>
<gene>
    <name evidence="2" type="ORF">K1X11_007515</name>
</gene>
<accession>A0ABZ1CCU4</accession>
<feature type="region of interest" description="Disordered" evidence="1">
    <location>
        <begin position="123"/>
        <end position="152"/>
    </location>
</feature>
<feature type="compositionally biased region" description="Acidic residues" evidence="1">
    <location>
        <begin position="134"/>
        <end position="152"/>
    </location>
</feature>
<feature type="compositionally biased region" description="Polar residues" evidence="1">
    <location>
        <begin position="1"/>
        <end position="10"/>
    </location>
</feature>
<sequence>MSRASSSPISPTMAGHTIDPSSPVPGNGSSREEEEDRPDWPPPDIEAAMSAEAADRDGGDGRAPTSRRVREARETLDGPPLPALDEIIGQIPPETKEQLEELFRAKFTEVRRVPAAVFKDYEDPAKAAAKAAAEADEAGETEDPGEDSSDDD</sequence>
<evidence type="ECO:0000313" key="2">
    <source>
        <dbReference type="EMBL" id="WRQ89252.1"/>
    </source>
</evidence>
<proteinExistence type="predicted"/>
<feature type="region of interest" description="Disordered" evidence="1">
    <location>
        <begin position="1"/>
        <end position="86"/>
    </location>
</feature>
<dbReference type="RefSeq" id="WP_221030056.1">
    <property type="nucleotide sequence ID" value="NZ_CP139781.1"/>
</dbReference>
<dbReference type="Proteomes" id="UP000738431">
    <property type="component" value="Chromosome"/>
</dbReference>
<dbReference type="EMBL" id="CP139781">
    <property type="protein sequence ID" value="WRQ89252.1"/>
    <property type="molecule type" value="Genomic_DNA"/>
</dbReference>